<dbReference type="Pfam" id="PF08281">
    <property type="entry name" value="Sigma70_r4_2"/>
    <property type="match status" value="1"/>
</dbReference>
<dbReference type="Gene3D" id="1.10.1740.10">
    <property type="match status" value="1"/>
</dbReference>
<keyword evidence="3" id="KW-0731">Sigma factor</keyword>
<evidence type="ECO:0000256" key="6">
    <source>
        <dbReference type="SAM" id="MobiDB-lite"/>
    </source>
</evidence>
<dbReference type="InterPro" id="IPR013249">
    <property type="entry name" value="RNA_pol_sigma70_r4_t2"/>
</dbReference>
<keyword evidence="4" id="KW-0238">DNA-binding</keyword>
<keyword evidence="10" id="KW-1185">Reference proteome</keyword>
<dbReference type="PANTHER" id="PTHR43133:SF50">
    <property type="entry name" value="ECF RNA POLYMERASE SIGMA FACTOR SIGM"/>
    <property type="match status" value="1"/>
</dbReference>
<evidence type="ECO:0000256" key="2">
    <source>
        <dbReference type="ARBA" id="ARBA00023015"/>
    </source>
</evidence>
<feature type="compositionally biased region" description="Basic residues" evidence="6">
    <location>
        <begin position="1"/>
        <end position="11"/>
    </location>
</feature>
<evidence type="ECO:0000256" key="4">
    <source>
        <dbReference type="ARBA" id="ARBA00023125"/>
    </source>
</evidence>
<evidence type="ECO:0000256" key="3">
    <source>
        <dbReference type="ARBA" id="ARBA00023082"/>
    </source>
</evidence>
<dbReference type="Pfam" id="PF04542">
    <property type="entry name" value="Sigma70_r2"/>
    <property type="match status" value="1"/>
</dbReference>
<evidence type="ECO:0008006" key="11">
    <source>
        <dbReference type="Google" id="ProtNLM"/>
    </source>
</evidence>
<comment type="caution">
    <text evidence="9">The sequence shown here is derived from an EMBL/GenBank/DDBJ whole genome shotgun (WGS) entry which is preliminary data.</text>
</comment>
<feature type="domain" description="RNA polymerase sigma factor 70 region 4 type 2" evidence="8">
    <location>
        <begin position="155"/>
        <end position="206"/>
    </location>
</feature>
<feature type="domain" description="RNA polymerase sigma-70 region 2" evidence="7">
    <location>
        <begin position="47"/>
        <end position="110"/>
    </location>
</feature>
<dbReference type="SUPFAM" id="SSF88659">
    <property type="entry name" value="Sigma3 and sigma4 domains of RNA polymerase sigma factors"/>
    <property type="match status" value="1"/>
</dbReference>
<dbReference type="EMBL" id="BAAASJ010000079">
    <property type="protein sequence ID" value="GAA2649137.1"/>
    <property type="molecule type" value="Genomic_DNA"/>
</dbReference>
<dbReference type="InterPro" id="IPR013325">
    <property type="entry name" value="RNA_pol_sigma_r2"/>
</dbReference>
<evidence type="ECO:0000313" key="9">
    <source>
        <dbReference type="EMBL" id="GAA2649137.1"/>
    </source>
</evidence>
<organism evidence="9 10">
    <name type="scientific">Streptomyces vastus</name>
    <dbReference type="NCBI Taxonomy" id="285451"/>
    <lineage>
        <taxon>Bacteria</taxon>
        <taxon>Bacillati</taxon>
        <taxon>Actinomycetota</taxon>
        <taxon>Actinomycetes</taxon>
        <taxon>Kitasatosporales</taxon>
        <taxon>Streptomycetaceae</taxon>
        <taxon>Streptomyces</taxon>
    </lineage>
</organism>
<dbReference type="InterPro" id="IPR036388">
    <property type="entry name" value="WH-like_DNA-bd_sf"/>
</dbReference>
<feature type="region of interest" description="Disordered" evidence="6">
    <location>
        <begin position="208"/>
        <end position="229"/>
    </location>
</feature>
<gene>
    <name evidence="9" type="ORF">GCM10010307_57530</name>
</gene>
<feature type="compositionally biased region" description="Pro residues" evidence="6">
    <location>
        <begin position="23"/>
        <end position="38"/>
    </location>
</feature>
<dbReference type="PANTHER" id="PTHR43133">
    <property type="entry name" value="RNA POLYMERASE ECF-TYPE SIGMA FACTO"/>
    <property type="match status" value="1"/>
</dbReference>
<dbReference type="InterPro" id="IPR007627">
    <property type="entry name" value="RNA_pol_sigma70_r2"/>
</dbReference>
<evidence type="ECO:0000259" key="7">
    <source>
        <dbReference type="Pfam" id="PF04542"/>
    </source>
</evidence>
<dbReference type="SUPFAM" id="SSF88946">
    <property type="entry name" value="Sigma2 domain of RNA polymerase sigma factors"/>
    <property type="match status" value="1"/>
</dbReference>
<reference evidence="9 10" key="1">
    <citation type="journal article" date="2019" name="Int. J. Syst. Evol. Microbiol.">
        <title>The Global Catalogue of Microorganisms (GCM) 10K type strain sequencing project: providing services to taxonomists for standard genome sequencing and annotation.</title>
        <authorList>
            <consortium name="The Broad Institute Genomics Platform"/>
            <consortium name="The Broad Institute Genome Sequencing Center for Infectious Disease"/>
            <person name="Wu L."/>
            <person name="Ma J."/>
        </authorList>
    </citation>
    <scope>NUCLEOTIDE SEQUENCE [LARGE SCALE GENOMIC DNA]</scope>
    <source>
        <strain evidence="9 10">JCM 4524</strain>
    </source>
</reference>
<dbReference type="Gene3D" id="1.10.10.10">
    <property type="entry name" value="Winged helix-like DNA-binding domain superfamily/Winged helix DNA-binding domain"/>
    <property type="match status" value="1"/>
</dbReference>
<accession>A0ABN3RCZ3</accession>
<protein>
    <recommendedName>
        <fullName evidence="11">RNA polymerase sigma factor</fullName>
    </recommendedName>
</protein>
<evidence type="ECO:0000256" key="5">
    <source>
        <dbReference type="ARBA" id="ARBA00023163"/>
    </source>
</evidence>
<keyword evidence="5" id="KW-0804">Transcription</keyword>
<evidence type="ECO:0000259" key="8">
    <source>
        <dbReference type="Pfam" id="PF08281"/>
    </source>
</evidence>
<name>A0ABN3RCZ3_9ACTN</name>
<proteinExistence type="inferred from homology"/>
<evidence type="ECO:0000256" key="1">
    <source>
        <dbReference type="ARBA" id="ARBA00010641"/>
    </source>
</evidence>
<sequence length="229" mass="25034">MHNTAGRRRPARLPNGETSEPMGHPPTGPSSSPSPPPTRFDETFCELLPRLYRRAVMLAGTRSWAEDAVHEAYLKLAARPQRFLDHPEPYAYAFTALLSVVRDTHRRERRQVLVDDVEVSGAADAAGQAGRLGSIGPVVAAGWDGGVERRAAEMEAVRLLGRLSSKQAGVVILVDLDGYTIDQAARIIGVHRGTAARHRTRALQKLRSLLDRSERERGDRSGKEPGHGA</sequence>
<keyword evidence="2" id="KW-0805">Transcription regulation</keyword>
<feature type="region of interest" description="Disordered" evidence="6">
    <location>
        <begin position="1"/>
        <end position="40"/>
    </location>
</feature>
<dbReference type="InterPro" id="IPR013324">
    <property type="entry name" value="RNA_pol_sigma_r3/r4-like"/>
</dbReference>
<comment type="similarity">
    <text evidence="1">Belongs to the sigma-70 factor family. ECF subfamily.</text>
</comment>
<dbReference type="InterPro" id="IPR039425">
    <property type="entry name" value="RNA_pol_sigma-70-like"/>
</dbReference>
<dbReference type="Proteomes" id="UP001500151">
    <property type="component" value="Unassembled WGS sequence"/>
</dbReference>
<dbReference type="InterPro" id="IPR014284">
    <property type="entry name" value="RNA_pol_sigma-70_dom"/>
</dbReference>
<evidence type="ECO:0000313" key="10">
    <source>
        <dbReference type="Proteomes" id="UP001500151"/>
    </source>
</evidence>
<dbReference type="NCBIfam" id="TIGR02937">
    <property type="entry name" value="sigma70-ECF"/>
    <property type="match status" value="1"/>
</dbReference>